<evidence type="ECO:0000256" key="1">
    <source>
        <dbReference type="SAM" id="MobiDB-lite"/>
    </source>
</evidence>
<organism evidence="2 3">
    <name type="scientific">Litomosoides sigmodontis</name>
    <name type="common">Filarial nematode worm</name>
    <dbReference type="NCBI Taxonomy" id="42156"/>
    <lineage>
        <taxon>Eukaryota</taxon>
        <taxon>Metazoa</taxon>
        <taxon>Ecdysozoa</taxon>
        <taxon>Nematoda</taxon>
        <taxon>Chromadorea</taxon>
        <taxon>Rhabditida</taxon>
        <taxon>Spirurina</taxon>
        <taxon>Spiruromorpha</taxon>
        <taxon>Filarioidea</taxon>
        <taxon>Onchocercidae</taxon>
        <taxon>Litomosoides</taxon>
    </lineage>
</organism>
<dbReference type="OrthoDB" id="5856279at2759"/>
<feature type="region of interest" description="Disordered" evidence="1">
    <location>
        <begin position="1"/>
        <end position="91"/>
    </location>
</feature>
<feature type="compositionally biased region" description="Low complexity" evidence="1">
    <location>
        <begin position="31"/>
        <end position="41"/>
    </location>
</feature>
<proteinExistence type="predicted"/>
<gene>
    <name evidence="2" type="ORF">NLS_LOCUS236</name>
</gene>
<dbReference type="STRING" id="42156.A0A3P6S707"/>
<sequence length="232" mass="25842">MSIHDYSLIKRNLSNTRNGHEEIPYEESSGRNEPSSSSMSENTLKTFMKDDTENDTCDALKMDLPLEEHHPRSRTRKSEPLHVHNSNDCLPPLETEQQFRVAVTKCAKGGDSMERVSSAGAGVAREVPSLSPLIFRTKPIIISSSPIMKDYSSVNEKRKTAAEIDAFFTRLSTPKHIKGKVSKEKKIVARAQQMSLAQQRNGETTKGLRVNVIRTRSNSIARSETCPSSVGK</sequence>
<evidence type="ECO:0000313" key="2">
    <source>
        <dbReference type="EMBL" id="VDK67899.1"/>
    </source>
</evidence>
<accession>A0A3P6S707</accession>
<dbReference type="OMA" id="GDSMERN"/>
<protein>
    <submittedName>
        <fullName evidence="2">Uncharacterized protein</fullName>
    </submittedName>
</protein>
<feature type="compositionally biased region" description="Basic and acidic residues" evidence="1">
    <location>
        <begin position="58"/>
        <end position="82"/>
    </location>
</feature>
<name>A0A3P6S707_LITSI</name>
<dbReference type="Proteomes" id="UP000277928">
    <property type="component" value="Unassembled WGS sequence"/>
</dbReference>
<dbReference type="AlphaFoldDB" id="A0A3P6S707"/>
<reference evidence="2 3" key="1">
    <citation type="submission" date="2018-08" db="EMBL/GenBank/DDBJ databases">
        <authorList>
            <person name="Laetsch R D."/>
            <person name="Stevens L."/>
            <person name="Kumar S."/>
            <person name="Blaxter L. M."/>
        </authorList>
    </citation>
    <scope>NUCLEOTIDE SEQUENCE [LARGE SCALE GENOMIC DNA]</scope>
</reference>
<keyword evidence="3" id="KW-1185">Reference proteome</keyword>
<evidence type="ECO:0000313" key="3">
    <source>
        <dbReference type="Proteomes" id="UP000277928"/>
    </source>
</evidence>
<dbReference type="EMBL" id="UYRX01000005">
    <property type="protein sequence ID" value="VDK67899.1"/>
    <property type="molecule type" value="Genomic_DNA"/>
</dbReference>